<dbReference type="EMBL" id="JBHMAF010000196">
    <property type="protein sequence ID" value="MFB9761829.1"/>
    <property type="molecule type" value="Genomic_DNA"/>
</dbReference>
<sequence length="393" mass="44272">MLQILLLAWEYPPMLVGGLGRHVYELSKAVAAKGHTVHVITTHVDDFKFYEQINHVHVHRVKSHYDNRADFYTWIDGLNKAIVQYAQVLCKEVSFDLIHAHDWLVCSAATAIKRQEHIPLLTTIHATEHGRNNGIHTSLQYEIHMTEKELVKESDVLIVCSTYMKHEIELILDASPSKIAIFPNGIDTNFFKLSMEQSVRNTYALQDRIIVFSIGRIVNEKGFQTVIDAAPELSKRYSCLMFIVAGKGPMLDYYRSVVTERGLGHVISFVGHISEEEQRAFLQESDIVLVPSLYEPFGIVALEGMLAAKPTIVSDVGGLSEIVIHSENGFKMHPGDVGSLIEQIERIVTNPKEAARIAENGREYVLQKYNWTTIAENTIRVYRGAVHHSKSGG</sequence>
<name>A0ABV5WMK4_9BACI</name>
<dbReference type="RefSeq" id="WP_379951924.1">
    <property type="nucleotide sequence ID" value="NZ_JBHMAF010000196.1"/>
</dbReference>
<keyword evidence="3" id="KW-0808">Transferase</keyword>
<keyword evidence="3" id="KW-0328">Glycosyltransferase</keyword>
<gene>
    <name evidence="3" type="ORF">ACFFMS_26740</name>
</gene>
<dbReference type="PANTHER" id="PTHR12526:SF638">
    <property type="entry name" value="SPORE COAT PROTEIN SA"/>
    <property type="match status" value="1"/>
</dbReference>
<dbReference type="InterPro" id="IPR028098">
    <property type="entry name" value="Glyco_trans_4-like_N"/>
</dbReference>
<dbReference type="Proteomes" id="UP001589609">
    <property type="component" value="Unassembled WGS sequence"/>
</dbReference>
<keyword evidence="4" id="KW-1185">Reference proteome</keyword>
<evidence type="ECO:0000313" key="3">
    <source>
        <dbReference type="EMBL" id="MFB9761829.1"/>
    </source>
</evidence>
<organism evidence="3 4">
    <name type="scientific">Ectobacillus funiculus</name>
    <dbReference type="NCBI Taxonomy" id="137993"/>
    <lineage>
        <taxon>Bacteria</taxon>
        <taxon>Bacillati</taxon>
        <taxon>Bacillota</taxon>
        <taxon>Bacilli</taxon>
        <taxon>Bacillales</taxon>
        <taxon>Bacillaceae</taxon>
        <taxon>Ectobacillus</taxon>
    </lineage>
</organism>
<dbReference type="Pfam" id="PF00534">
    <property type="entry name" value="Glycos_transf_1"/>
    <property type="match status" value="1"/>
</dbReference>
<dbReference type="GO" id="GO:0016757">
    <property type="term" value="F:glycosyltransferase activity"/>
    <property type="evidence" value="ECO:0007669"/>
    <property type="project" value="UniProtKB-KW"/>
</dbReference>
<dbReference type="InterPro" id="IPR001296">
    <property type="entry name" value="Glyco_trans_1"/>
</dbReference>
<evidence type="ECO:0000259" key="1">
    <source>
        <dbReference type="Pfam" id="PF00534"/>
    </source>
</evidence>
<dbReference type="Pfam" id="PF13439">
    <property type="entry name" value="Glyco_transf_4"/>
    <property type="match status" value="1"/>
</dbReference>
<feature type="domain" description="Glycosyl transferase family 1" evidence="1">
    <location>
        <begin position="206"/>
        <end position="363"/>
    </location>
</feature>
<proteinExistence type="predicted"/>
<dbReference type="Gene3D" id="3.40.50.2000">
    <property type="entry name" value="Glycogen Phosphorylase B"/>
    <property type="match status" value="2"/>
</dbReference>
<protein>
    <submittedName>
        <fullName evidence="3">Glycosyltransferase family 4 protein</fullName>
        <ecNumber evidence="3">2.4.-.-</ecNumber>
    </submittedName>
</protein>
<reference evidence="3 4" key="1">
    <citation type="submission" date="2024-09" db="EMBL/GenBank/DDBJ databases">
        <authorList>
            <person name="Sun Q."/>
            <person name="Mori K."/>
        </authorList>
    </citation>
    <scope>NUCLEOTIDE SEQUENCE [LARGE SCALE GENOMIC DNA]</scope>
    <source>
        <strain evidence="3 4">JCM 11201</strain>
    </source>
</reference>
<dbReference type="SUPFAM" id="SSF53756">
    <property type="entry name" value="UDP-Glycosyltransferase/glycogen phosphorylase"/>
    <property type="match status" value="1"/>
</dbReference>
<dbReference type="EC" id="2.4.-.-" evidence="3"/>
<evidence type="ECO:0000313" key="4">
    <source>
        <dbReference type="Proteomes" id="UP001589609"/>
    </source>
</evidence>
<accession>A0ABV5WMK4</accession>
<dbReference type="PANTHER" id="PTHR12526">
    <property type="entry name" value="GLYCOSYLTRANSFERASE"/>
    <property type="match status" value="1"/>
</dbReference>
<dbReference type="CDD" id="cd03801">
    <property type="entry name" value="GT4_PimA-like"/>
    <property type="match status" value="1"/>
</dbReference>
<comment type="caution">
    <text evidence="3">The sequence shown here is derived from an EMBL/GenBank/DDBJ whole genome shotgun (WGS) entry which is preliminary data.</text>
</comment>
<feature type="domain" description="Glycosyltransferase subfamily 4-like N-terminal" evidence="2">
    <location>
        <begin position="16"/>
        <end position="189"/>
    </location>
</feature>
<evidence type="ECO:0000259" key="2">
    <source>
        <dbReference type="Pfam" id="PF13439"/>
    </source>
</evidence>